<dbReference type="AlphaFoldDB" id="A0A3N7J814"/>
<reference evidence="1 2" key="1">
    <citation type="submission" date="2018-08" db="EMBL/GenBank/DDBJ databases">
        <authorList>
            <person name="Khan S.A."/>
            <person name="Jeon C.O."/>
            <person name="Chun B.H."/>
            <person name="Jeong S.E."/>
        </authorList>
    </citation>
    <scope>NUCLEOTIDE SEQUENCE [LARGE SCALE GENOMIC DNA]</scope>
    <source>
        <strain evidence="1 2">S-16</strain>
    </source>
</reference>
<organism evidence="1 2">
    <name type="scientific">Piscinibacter terrae</name>
    <dbReference type="NCBI Taxonomy" id="2496871"/>
    <lineage>
        <taxon>Bacteria</taxon>
        <taxon>Pseudomonadati</taxon>
        <taxon>Pseudomonadota</taxon>
        <taxon>Betaproteobacteria</taxon>
        <taxon>Burkholderiales</taxon>
        <taxon>Sphaerotilaceae</taxon>
        <taxon>Piscinibacter</taxon>
    </lineage>
</organism>
<dbReference type="SUPFAM" id="SSF53639">
    <property type="entry name" value="AraD/HMP-PK domain-like"/>
    <property type="match status" value="1"/>
</dbReference>
<evidence type="ECO:0000313" key="1">
    <source>
        <dbReference type="EMBL" id="RQP26892.1"/>
    </source>
</evidence>
<proteinExistence type="predicted"/>
<evidence type="ECO:0008006" key="3">
    <source>
        <dbReference type="Google" id="ProtNLM"/>
    </source>
</evidence>
<keyword evidence="2" id="KW-1185">Reference proteome</keyword>
<name>A0A3N7J814_9BURK</name>
<dbReference type="InterPro" id="IPR036409">
    <property type="entry name" value="Aldolase_II/adducin_N_sf"/>
</dbReference>
<comment type="caution">
    <text evidence="1">The sequence shown here is derived from an EMBL/GenBank/DDBJ whole genome shotgun (WGS) entry which is preliminary data.</text>
</comment>
<evidence type="ECO:0000313" key="2">
    <source>
        <dbReference type="Proteomes" id="UP000267464"/>
    </source>
</evidence>
<accession>A0A3N7J814</accession>
<dbReference type="EMBL" id="QUSW01000001">
    <property type="protein sequence ID" value="RQP26892.1"/>
    <property type="molecule type" value="Genomic_DNA"/>
</dbReference>
<sequence>MRAATADALRDAWIEARHRLRGKGLFPDGASLSLRCPQGATLWFGDAHGSLPARLDFAGAVASTDDAPLHAAIYLARPDVGAVLLGGGGYGRALADFGGTMPQLFDEQARHIGPMGAPVDGTASLSRTLRTGGNALIIGGRPACLGITCERMVLNAELFEKCAKACVLALATGGGIQPLPWWVRLVANRRLMKDEKRAALRFSQGLMPEESRGY</sequence>
<dbReference type="OrthoDB" id="323529at2"/>
<dbReference type="Gene3D" id="3.40.225.10">
    <property type="entry name" value="Class II aldolase/adducin N-terminal domain"/>
    <property type="match status" value="1"/>
</dbReference>
<reference evidence="1 2" key="2">
    <citation type="submission" date="2018-12" db="EMBL/GenBank/DDBJ databases">
        <title>Rhizobacter gummiphilus sp. nov., a rubber-degrading bacterium isolated from the soil of a botanical garden in Japan.</title>
        <authorList>
            <person name="Shunsuke S.S."/>
        </authorList>
    </citation>
    <scope>NUCLEOTIDE SEQUENCE [LARGE SCALE GENOMIC DNA]</scope>
    <source>
        <strain evidence="1 2">S-16</strain>
    </source>
</reference>
<dbReference type="Proteomes" id="UP000267464">
    <property type="component" value="Unassembled WGS sequence"/>
</dbReference>
<gene>
    <name evidence="1" type="ORF">DZC73_06160</name>
</gene>
<protein>
    <recommendedName>
        <fullName evidence="3">Ribulose-5-phosphate 4-epimerase/Fuculose-1-phosphate aldolase</fullName>
    </recommendedName>
</protein>